<protein>
    <submittedName>
        <fullName evidence="2">Benzoate membrane transport protein</fullName>
    </submittedName>
</protein>
<keyword evidence="1" id="KW-0472">Membrane</keyword>
<evidence type="ECO:0000313" key="3">
    <source>
        <dbReference type="Proteomes" id="UP001242480"/>
    </source>
</evidence>
<feature type="transmembrane region" description="Helical" evidence="1">
    <location>
        <begin position="92"/>
        <end position="111"/>
    </location>
</feature>
<feature type="transmembrane region" description="Helical" evidence="1">
    <location>
        <begin position="286"/>
        <end position="310"/>
    </location>
</feature>
<gene>
    <name evidence="2" type="ORF">QO011_004450</name>
</gene>
<keyword evidence="3" id="KW-1185">Reference proteome</keyword>
<organism evidence="2 3">
    <name type="scientific">Labrys wisconsinensis</name>
    <dbReference type="NCBI Taxonomy" id="425677"/>
    <lineage>
        <taxon>Bacteria</taxon>
        <taxon>Pseudomonadati</taxon>
        <taxon>Pseudomonadota</taxon>
        <taxon>Alphaproteobacteria</taxon>
        <taxon>Hyphomicrobiales</taxon>
        <taxon>Xanthobacteraceae</taxon>
        <taxon>Labrys</taxon>
    </lineage>
</organism>
<sequence length="387" mass="39015">MRSDVSAQSIGIGLLVVIVGYASTVAVVIHGLSAVGASEGQIVSGLAVLCLAMGLGGVALSLATRMPISVAWSTPGMALLATLGTLPGGFPAAVGAFIATGVLIMLTGLWTPLGRLVAMIPRPVANGMLGGILLKLCLAPFVALTEAPGVALVVIAVWVVVGRFWRLWAAPAALVVALGALALTSPGGISYAVAPHVEWVTPVFDWQAMMSIALPLFVVTMASQNIPGLTVLSTFGYRPATRPIFLLTGAASVAGAFWGSPTVNLAAITAALCAGPDAHPDHARRYVAAAVAGFAYVGFAALAGVTTVLVTHASPILVEAVAGLALTGAFGSAMLATVQEEKERVPALMTFLVTASGYSIFGIGSAFWGLIGGVAVHLVTTAGSRKA</sequence>
<name>A0ABU0JAX9_9HYPH</name>
<feature type="transmembrane region" description="Helical" evidence="1">
    <location>
        <begin position="167"/>
        <end position="194"/>
    </location>
</feature>
<keyword evidence="1" id="KW-1133">Transmembrane helix</keyword>
<keyword evidence="1" id="KW-0812">Transmembrane</keyword>
<proteinExistence type="predicted"/>
<feature type="transmembrane region" description="Helical" evidence="1">
    <location>
        <begin position="244"/>
        <end position="274"/>
    </location>
</feature>
<feature type="transmembrane region" description="Helical" evidence="1">
    <location>
        <begin position="42"/>
        <end position="63"/>
    </location>
</feature>
<feature type="transmembrane region" description="Helical" evidence="1">
    <location>
        <begin position="70"/>
        <end position="86"/>
    </location>
</feature>
<accession>A0ABU0JAX9</accession>
<feature type="transmembrane region" description="Helical" evidence="1">
    <location>
        <begin position="348"/>
        <end position="371"/>
    </location>
</feature>
<dbReference type="RefSeq" id="WP_307276550.1">
    <property type="nucleotide sequence ID" value="NZ_JAUSVX010000009.1"/>
</dbReference>
<feature type="transmembrane region" description="Helical" evidence="1">
    <location>
        <begin position="206"/>
        <end position="224"/>
    </location>
</feature>
<feature type="transmembrane region" description="Helical" evidence="1">
    <location>
        <begin position="12"/>
        <end position="36"/>
    </location>
</feature>
<dbReference type="Proteomes" id="UP001242480">
    <property type="component" value="Unassembled WGS sequence"/>
</dbReference>
<dbReference type="PANTHER" id="PTHR30199">
    <property type="entry name" value="MFS FAMILY TRANSPORTER, PREDICTED SUBSTRATE BENZOATE"/>
    <property type="match status" value="1"/>
</dbReference>
<evidence type="ECO:0000256" key="1">
    <source>
        <dbReference type="SAM" id="Phobius"/>
    </source>
</evidence>
<reference evidence="2 3" key="1">
    <citation type="submission" date="2023-07" db="EMBL/GenBank/DDBJ databases">
        <title>Genomic Encyclopedia of Type Strains, Phase IV (KMG-IV): sequencing the most valuable type-strain genomes for metagenomic binning, comparative biology and taxonomic classification.</title>
        <authorList>
            <person name="Goeker M."/>
        </authorList>
    </citation>
    <scope>NUCLEOTIDE SEQUENCE [LARGE SCALE GENOMIC DNA]</scope>
    <source>
        <strain evidence="2 3">DSM 19619</strain>
    </source>
</reference>
<feature type="transmembrane region" description="Helical" evidence="1">
    <location>
        <begin position="132"/>
        <end position="161"/>
    </location>
</feature>
<dbReference type="PANTHER" id="PTHR30199:SF0">
    <property type="entry name" value="INNER MEMBRANE PROTEIN YDCO"/>
    <property type="match status" value="1"/>
</dbReference>
<dbReference type="Pfam" id="PF03594">
    <property type="entry name" value="BenE"/>
    <property type="match status" value="1"/>
</dbReference>
<dbReference type="EMBL" id="JAUSVX010000009">
    <property type="protein sequence ID" value="MDQ0471425.1"/>
    <property type="molecule type" value="Genomic_DNA"/>
</dbReference>
<feature type="transmembrane region" description="Helical" evidence="1">
    <location>
        <begin position="316"/>
        <end position="336"/>
    </location>
</feature>
<evidence type="ECO:0000313" key="2">
    <source>
        <dbReference type="EMBL" id="MDQ0471425.1"/>
    </source>
</evidence>
<dbReference type="NCBIfam" id="TIGR00843">
    <property type="entry name" value="benE"/>
    <property type="match status" value="1"/>
</dbReference>
<comment type="caution">
    <text evidence="2">The sequence shown here is derived from an EMBL/GenBank/DDBJ whole genome shotgun (WGS) entry which is preliminary data.</text>
</comment>
<dbReference type="InterPro" id="IPR004711">
    <property type="entry name" value="Benzoate_Transporter"/>
</dbReference>